<dbReference type="EMBL" id="BK015826">
    <property type="protein sequence ID" value="DAE27009.1"/>
    <property type="molecule type" value="Genomic_DNA"/>
</dbReference>
<evidence type="ECO:0000256" key="1">
    <source>
        <dbReference type="SAM" id="MobiDB-lite"/>
    </source>
</evidence>
<feature type="region of interest" description="Disordered" evidence="1">
    <location>
        <begin position="248"/>
        <end position="268"/>
    </location>
</feature>
<protein>
    <submittedName>
        <fullName evidence="2">Uncharacterized protein</fullName>
    </submittedName>
</protein>
<evidence type="ECO:0000313" key="2">
    <source>
        <dbReference type="EMBL" id="DAE27009.1"/>
    </source>
</evidence>
<name>A0A8S5R7F2_9VIRU</name>
<sequence length="394" mass="45004">MGVAIRITHKRTISRMNTGIYVSATDLTKSLKLKNQILIDQLTDMIRELRTQFNTLGIAAEQMSADEVVQYIKQAIEQKDGFFIRGEGGYMEASNRYFERTREITDALGEAAQRYMGISGKNMGQRWLRAQAQARRSPLTFSLQLNDGSQPQVISATQALYLRALEKQTDGQVKLRAMGISEEVMEQISQTLQQEAPEMVALADWVQEQLLPSLRVSYNATHLRLFGTQMREVAHYFPISINKRETYRENDGTEHEQTLPTTTTGSIISRKPNTTAIDWNMDFFEVLDRHIQQMEHWNAYSEVVQNMNRLTSNTLFKKSLEYKNPGEARKFMDAARVAAEQYRIQVLDHESVIVKLSQAAASSKINFRGWTAIKQIASSPAFVAYSADPQFWPR</sequence>
<organism evidence="2">
    <name type="scientific">virus sp. cthq354</name>
    <dbReference type="NCBI Taxonomy" id="2826812"/>
    <lineage>
        <taxon>Viruses</taxon>
    </lineage>
</organism>
<proteinExistence type="predicted"/>
<accession>A0A8S5R7F2</accession>
<feature type="compositionally biased region" description="Basic and acidic residues" evidence="1">
    <location>
        <begin position="248"/>
        <end position="257"/>
    </location>
</feature>
<reference evidence="2" key="1">
    <citation type="journal article" date="2021" name="Proc. Natl. Acad. Sci. U.S.A.">
        <title>A Catalog of Tens of Thousands of Viruses from Human Metagenomes Reveals Hidden Associations with Chronic Diseases.</title>
        <authorList>
            <person name="Tisza M.J."/>
            <person name="Buck C.B."/>
        </authorList>
    </citation>
    <scope>NUCLEOTIDE SEQUENCE</scope>
    <source>
        <strain evidence="2">Cthq354</strain>
    </source>
</reference>